<dbReference type="Pfam" id="PF00126">
    <property type="entry name" value="HTH_1"/>
    <property type="match status" value="1"/>
</dbReference>
<evidence type="ECO:0000259" key="6">
    <source>
        <dbReference type="PROSITE" id="PS50931"/>
    </source>
</evidence>
<evidence type="ECO:0000313" key="7">
    <source>
        <dbReference type="EMBL" id="BAR55508.1"/>
    </source>
</evidence>
<comment type="similarity">
    <text evidence="2">Belongs to the LysR transcriptional regulatory family.</text>
</comment>
<dbReference type="RefSeq" id="WP_060909025.1">
    <property type="nucleotide sequence ID" value="NZ_CP126001.1"/>
</dbReference>
<dbReference type="GO" id="GO:0043565">
    <property type="term" value="F:sequence-specific DNA binding"/>
    <property type="evidence" value="ECO:0007669"/>
    <property type="project" value="TreeGrafter"/>
</dbReference>
<feature type="domain" description="HTH lysR-type" evidence="6">
    <location>
        <begin position="1"/>
        <end position="59"/>
    </location>
</feature>
<dbReference type="InterPro" id="IPR036388">
    <property type="entry name" value="WH-like_DNA-bd_sf"/>
</dbReference>
<dbReference type="InterPro" id="IPR005119">
    <property type="entry name" value="LysR_subst-bd"/>
</dbReference>
<dbReference type="InterPro" id="IPR058163">
    <property type="entry name" value="LysR-type_TF_proteobact-type"/>
</dbReference>
<dbReference type="PRINTS" id="PR00039">
    <property type="entry name" value="HTHLYSR"/>
</dbReference>
<dbReference type="PROSITE" id="PS50931">
    <property type="entry name" value="HTH_LYSR"/>
    <property type="match status" value="1"/>
</dbReference>
<reference evidence="7 8" key="1">
    <citation type="submission" date="2014-11" db="EMBL/GenBank/DDBJ databases">
        <title>Symbiosis island explosion on the genome of extra-slow-growing strains of soybean bradyrhizobia with massive insertion sequences.</title>
        <authorList>
            <person name="Iida T."/>
            <person name="Minamisawa K."/>
        </authorList>
    </citation>
    <scope>NUCLEOTIDE SEQUENCE [LARGE SCALE GENOMIC DNA]</scope>
    <source>
        <strain evidence="7 8">NK6</strain>
    </source>
</reference>
<comment type="function">
    <text evidence="1">NodD regulates the expression of the nodABCFE genes which encode other nodulation proteins. NodD is also a negative regulator of its own expression. Binds flavonoids as inducers.</text>
</comment>
<evidence type="ECO:0000256" key="4">
    <source>
        <dbReference type="ARBA" id="ARBA00023125"/>
    </source>
</evidence>
<dbReference type="CDD" id="cd08422">
    <property type="entry name" value="PBP2_CrgA_like"/>
    <property type="match status" value="1"/>
</dbReference>
<dbReference type="PANTHER" id="PTHR30537">
    <property type="entry name" value="HTH-TYPE TRANSCRIPTIONAL REGULATOR"/>
    <property type="match status" value="1"/>
</dbReference>
<evidence type="ECO:0000313" key="8">
    <source>
        <dbReference type="Proteomes" id="UP000063308"/>
    </source>
</evidence>
<gene>
    <name evidence="7" type="ORF">NK6_2327</name>
</gene>
<name>A0A0E4BLX3_9BRAD</name>
<evidence type="ECO:0000256" key="2">
    <source>
        <dbReference type="ARBA" id="ARBA00009437"/>
    </source>
</evidence>
<dbReference type="Gene3D" id="3.40.190.290">
    <property type="match status" value="1"/>
</dbReference>
<dbReference type="Proteomes" id="UP000063308">
    <property type="component" value="Chromosome"/>
</dbReference>
<keyword evidence="3" id="KW-0805">Transcription regulation</keyword>
<dbReference type="SUPFAM" id="SSF46785">
    <property type="entry name" value="Winged helix' DNA-binding domain"/>
    <property type="match status" value="1"/>
</dbReference>
<dbReference type="SUPFAM" id="SSF53850">
    <property type="entry name" value="Periplasmic binding protein-like II"/>
    <property type="match status" value="1"/>
</dbReference>
<accession>A0A0E4BLX3</accession>
<dbReference type="InterPro" id="IPR036390">
    <property type="entry name" value="WH_DNA-bd_sf"/>
</dbReference>
<evidence type="ECO:0000256" key="1">
    <source>
        <dbReference type="ARBA" id="ARBA00003502"/>
    </source>
</evidence>
<keyword evidence="5" id="KW-0804">Transcription</keyword>
<protein>
    <submittedName>
        <fullName evidence="7">Transcriptional regulatory protein</fullName>
    </submittedName>
</protein>
<sequence length="303" mass="33898">MDRLTSLEVFSRVVETGGFSAAARKLNMSTTMVSNHVQALEDRLGVRLLQRTTRRVNLTEIGKAYYDRCVQILADIEQADDIASELQSVPRGTLRVHVATHMVPFVAPVVAKLLSAYPELKIDLRMGEADVDLIEEGYDVALRMTPPPDSSLIVRSLATWRHVLCCSHEYIEKHGRVQKLDELTAHNCGRHLNYPFGDEWRFLDRKGTPASVRISGSFVTNSGEALRKVALGGAAVCLMAGFLIQDDLEAGHLVRLLPEYRTVELSMNAVYPHRHHLSAKVRTFIDMLVAHSAEQQKLINPYS</sequence>
<evidence type="ECO:0000256" key="3">
    <source>
        <dbReference type="ARBA" id="ARBA00023015"/>
    </source>
</evidence>
<keyword evidence="4" id="KW-0238">DNA-binding</keyword>
<dbReference type="Pfam" id="PF03466">
    <property type="entry name" value="LysR_substrate"/>
    <property type="match status" value="1"/>
</dbReference>
<dbReference type="GO" id="GO:0006351">
    <property type="term" value="P:DNA-templated transcription"/>
    <property type="evidence" value="ECO:0007669"/>
    <property type="project" value="TreeGrafter"/>
</dbReference>
<organism evidence="7 8">
    <name type="scientific">Bradyrhizobium diazoefficiens</name>
    <dbReference type="NCBI Taxonomy" id="1355477"/>
    <lineage>
        <taxon>Bacteria</taxon>
        <taxon>Pseudomonadati</taxon>
        <taxon>Pseudomonadota</taxon>
        <taxon>Alphaproteobacteria</taxon>
        <taxon>Hyphomicrobiales</taxon>
        <taxon>Nitrobacteraceae</taxon>
        <taxon>Bradyrhizobium</taxon>
    </lineage>
</organism>
<dbReference type="PANTHER" id="PTHR30537:SF5">
    <property type="entry name" value="HTH-TYPE TRANSCRIPTIONAL ACTIVATOR TTDR-RELATED"/>
    <property type="match status" value="1"/>
</dbReference>
<evidence type="ECO:0000256" key="5">
    <source>
        <dbReference type="ARBA" id="ARBA00023163"/>
    </source>
</evidence>
<dbReference type="AlphaFoldDB" id="A0A0E4BLX3"/>
<dbReference type="FunFam" id="1.10.10.10:FF:000001">
    <property type="entry name" value="LysR family transcriptional regulator"/>
    <property type="match status" value="1"/>
</dbReference>
<dbReference type="EMBL" id="AP014685">
    <property type="protein sequence ID" value="BAR55508.1"/>
    <property type="molecule type" value="Genomic_DNA"/>
</dbReference>
<proteinExistence type="inferred from homology"/>
<dbReference type="InterPro" id="IPR000847">
    <property type="entry name" value="LysR_HTH_N"/>
</dbReference>
<dbReference type="FunFam" id="3.40.190.290:FF:000101">
    <property type="entry name" value="LysR family transcriptional regulator"/>
    <property type="match status" value="1"/>
</dbReference>
<dbReference type="Gene3D" id="1.10.10.10">
    <property type="entry name" value="Winged helix-like DNA-binding domain superfamily/Winged helix DNA-binding domain"/>
    <property type="match status" value="1"/>
</dbReference>
<dbReference type="GO" id="GO:0003700">
    <property type="term" value="F:DNA-binding transcription factor activity"/>
    <property type="evidence" value="ECO:0007669"/>
    <property type="project" value="InterPro"/>
</dbReference>